<sequence>MLFIRYSHGKGGLMPLTRINKAMMLLISIGGVITGLAGKPIVACTALGVVLWLAAKNGGSNSIIEIRKKAAKSAFDNIDLVIDNKRWLGKDATVVKVSNITAANEIKVPWNLQILAKSVRGTWFTVDMSVIGKDQILIMAINEIDESTVKRLLANDHDLYRQYFGEPELA</sequence>
<dbReference type="EMBL" id="KP688397">
    <property type="protein sequence ID" value="AJP18396.1"/>
    <property type="molecule type" value="Genomic_DNA"/>
</dbReference>
<feature type="transmembrane region" description="Helical" evidence="1">
    <location>
        <begin position="21"/>
        <end position="54"/>
    </location>
</feature>
<keyword evidence="2" id="KW-0614">Plasmid</keyword>
<gene>
    <name evidence="2" type="ORF">pVPH1_0223</name>
</gene>
<keyword evidence="1" id="KW-0812">Transmembrane</keyword>
<accession>A0A0C5HDA2</accession>
<name>A0A0C5HDA2_VIBPH</name>
<keyword evidence="1" id="KW-1133">Transmembrane helix</keyword>
<protein>
    <submittedName>
        <fullName evidence="2">Uncharacterized protein</fullName>
    </submittedName>
</protein>
<organism evidence="2">
    <name type="scientific">Vibrio parahaemolyticus</name>
    <dbReference type="NCBI Taxonomy" id="670"/>
    <lineage>
        <taxon>Bacteria</taxon>
        <taxon>Pseudomonadati</taxon>
        <taxon>Pseudomonadota</taxon>
        <taxon>Gammaproteobacteria</taxon>
        <taxon>Vibrionales</taxon>
        <taxon>Vibrionaceae</taxon>
        <taxon>Vibrio</taxon>
    </lineage>
</organism>
<geneLocation type="plasmid" evidence="2">
    <name>pVPH1</name>
</geneLocation>
<evidence type="ECO:0000256" key="1">
    <source>
        <dbReference type="SAM" id="Phobius"/>
    </source>
</evidence>
<dbReference type="AlphaFoldDB" id="A0A0C5HDA2"/>
<proteinExistence type="predicted"/>
<evidence type="ECO:0000313" key="2">
    <source>
        <dbReference type="EMBL" id="AJP18396.1"/>
    </source>
</evidence>
<reference evidence="2" key="1">
    <citation type="journal article" date="2015" name="Antimicrob. Agents Chemother.">
        <title>Complete nucleotide sequence of a conjugative plasmid carrying bla(PER-1).</title>
        <authorList>
            <person name="Li R."/>
            <person name="Wong M.H."/>
            <person name="Zhou Y."/>
            <person name="Chan E.W."/>
            <person name="Chen S."/>
        </authorList>
    </citation>
    <scope>NUCLEOTIDE SEQUENCE</scope>
    <source>
        <strain evidence="2">V36</strain>
        <plasmid evidence="2">pVPH1</plasmid>
    </source>
</reference>
<keyword evidence="1" id="KW-0472">Membrane</keyword>